<dbReference type="RefSeq" id="WP_345338052.1">
    <property type="nucleotide sequence ID" value="NZ_BAABLI010000004.1"/>
</dbReference>
<organism evidence="2 3">
    <name type="scientific">Corallincola platygyrae</name>
    <dbReference type="NCBI Taxonomy" id="1193278"/>
    <lineage>
        <taxon>Bacteria</taxon>
        <taxon>Pseudomonadati</taxon>
        <taxon>Pseudomonadota</taxon>
        <taxon>Gammaproteobacteria</taxon>
        <taxon>Alteromonadales</taxon>
        <taxon>Psychromonadaceae</taxon>
        <taxon>Corallincola</taxon>
    </lineage>
</organism>
<keyword evidence="1" id="KW-0472">Membrane</keyword>
<evidence type="ECO:0000256" key="1">
    <source>
        <dbReference type="SAM" id="Phobius"/>
    </source>
</evidence>
<protein>
    <submittedName>
        <fullName evidence="2">Uncharacterized protein</fullName>
    </submittedName>
</protein>
<dbReference type="Proteomes" id="UP001597380">
    <property type="component" value="Unassembled WGS sequence"/>
</dbReference>
<feature type="transmembrane region" description="Helical" evidence="1">
    <location>
        <begin position="462"/>
        <end position="486"/>
    </location>
</feature>
<evidence type="ECO:0000313" key="2">
    <source>
        <dbReference type="EMBL" id="MFD2094943.1"/>
    </source>
</evidence>
<sequence length="534" mass="59110">MGKHIMTSTRRCWAELRERRTVRFLAMLVAFVGVFAAEQAHASPAFTPTPLVPSNTVNEPTHKVTWTLSGKYTVKSLRFTVVIKPNNSNPSLICHLNEVLVADCSYSFGDTELGWRTTSTIYTQINMDYAGDYSLYWEALVYAPNGDETPINGVYTIRYELKPLEEMVEIDLPEEKLVIRLSEFGDNTYRIPLNIRAKTNSPALGGRLIINTQGIPCRVLDMTDGSEHECTGMTLPVITGDSPTHLDILLKNINQSHVSSNTPLEPIVTVKVDVPGGRQVEAAAKLFLKESLWLAVLFVAAGVFVTYGLRVLVVTVKPNLVFTRMVLDAAVWLEDSVRRMTSSGKLDAEQLKLLSFVRSHFDALARARVHKPDSINDQATLVSGLAENTVNWLRKYFEGSENSDLINALIKARDDFMSQMVDIQSVEQFKKDTNNAVTAVHMAASTGRAFSPESFKTSRIRVIIGLAVVSLVHYLVFFLVAGLSGYSLLWAGADTWGGTESYIKGFLWGMGISLSGSGVISFGDIEKQLRLKSN</sequence>
<feature type="transmembrane region" description="Helical" evidence="1">
    <location>
        <begin position="292"/>
        <end position="316"/>
    </location>
</feature>
<feature type="transmembrane region" description="Helical" evidence="1">
    <location>
        <begin position="506"/>
        <end position="525"/>
    </location>
</feature>
<keyword evidence="1" id="KW-0812">Transmembrane</keyword>
<name>A0ABW4XJY1_9GAMM</name>
<comment type="caution">
    <text evidence="2">The sequence shown here is derived from an EMBL/GenBank/DDBJ whole genome shotgun (WGS) entry which is preliminary data.</text>
</comment>
<keyword evidence="1" id="KW-1133">Transmembrane helix</keyword>
<keyword evidence="3" id="KW-1185">Reference proteome</keyword>
<dbReference type="EMBL" id="JBHUHT010000007">
    <property type="protein sequence ID" value="MFD2094943.1"/>
    <property type="molecule type" value="Genomic_DNA"/>
</dbReference>
<evidence type="ECO:0000313" key="3">
    <source>
        <dbReference type="Proteomes" id="UP001597380"/>
    </source>
</evidence>
<gene>
    <name evidence="2" type="ORF">ACFSJ3_03040</name>
</gene>
<reference evidence="3" key="1">
    <citation type="journal article" date="2019" name="Int. J. Syst. Evol. Microbiol.">
        <title>The Global Catalogue of Microorganisms (GCM) 10K type strain sequencing project: providing services to taxonomists for standard genome sequencing and annotation.</title>
        <authorList>
            <consortium name="The Broad Institute Genomics Platform"/>
            <consortium name="The Broad Institute Genome Sequencing Center for Infectious Disease"/>
            <person name="Wu L."/>
            <person name="Ma J."/>
        </authorList>
    </citation>
    <scope>NUCLEOTIDE SEQUENCE [LARGE SCALE GENOMIC DNA]</scope>
    <source>
        <strain evidence="3">CGMCC 1.10992</strain>
    </source>
</reference>
<accession>A0ABW4XJY1</accession>
<proteinExistence type="predicted"/>